<keyword evidence="4" id="KW-1185">Reference proteome</keyword>
<feature type="region of interest" description="Disordered" evidence="2">
    <location>
        <begin position="156"/>
        <end position="211"/>
    </location>
</feature>
<dbReference type="PANTHER" id="PTHR32289">
    <property type="entry name" value="PROTEIN FAM167A"/>
    <property type="match status" value="1"/>
</dbReference>
<comment type="caution">
    <text evidence="3">The sequence shown here is derived from an EMBL/GenBank/DDBJ whole genome shotgun (WGS) entry which is preliminary data.</text>
</comment>
<protein>
    <submittedName>
        <fullName evidence="3">Uncharacterized protein</fullName>
    </submittedName>
</protein>
<feature type="compositionally biased region" description="Basic and acidic residues" evidence="2">
    <location>
        <begin position="159"/>
        <end position="172"/>
    </location>
</feature>
<accession>A0ABN8LDP4</accession>
<dbReference type="Proteomes" id="UP001159427">
    <property type="component" value="Unassembled WGS sequence"/>
</dbReference>
<evidence type="ECO:0000313" key="3">
    <source>
        <dbReference type="EMBL" id="CAH3014012.1"/>
    </source>
</evidence>
<feature type="coiled-coil region" evidence="1">
    <location>
        <begin position="342"/>
        <end position="379"/>
    </location>
</feature>
<keyword evidence="1" id="KW-0175">Coiled coil</keyword>
<sequence length="523" mass="59647">MVQEMQYSSTEITTEVNFADVELRSKEMEKLRTFSRSLENLNSETLYSKWKRSRGDGSKSARRPRSISLTTAPKITYANSENRPQSRSPARKNSFHVLQENVFRPRFWTIGASPMEVIKEHNAMHSLDLNNNTKESGDQWEARRRKLGQQFRVTLGLTDKQHHQPPADKNLMERTNGTVGERNPSRGKDDTTRSKTTPQRVRRVSEDSRENESFPIVAQFVSEEDKSCQIAKSNVSIVASNPFIELLRVEIPPQSRSTPASPNFLMRKPNDAWDTVENKTNPSGGQNSTVVKDASEIRANKDKLNSSPNTFSLGCAYAVVSQPSPRTKDNRDSVAPAAKMSNGITKEQREELEEEFKKLKKVSLELDKAEIEEQRLNKLNTLPEGISQDGLDSQPFRRFSELNNSFTSRRNSDRPTARALLEIIGNSSSKTEKERIQQIEEAFEWIRKELAELRAQDKDIMRTFAKIQAGIRKIKLQRALSSDMDEPYEFDIVDHSIDLSASFSYVPVVKDFNNTFPRRASLI</sequence>
<dbReference type="EMBL" id="CALNXI010000005">
    <property type="protein sequence ID" value="CAH3014012.1"/>
    <property type="molecule type" value="Genomic_DNA"/>
</dbReference>
<gene>
    <name evidence="3" type="ORF">PEVE_00033595</name>
</gene>
<dbReference type="InterPro" id="IPR051771">
    <property type="entry name" value="FAM167_domain"/>
</dbReference>
<dbReference type="PANTHER" id="PTHR32289:SF1">
    <property type="entry name" value="PROTEIN FAM167A-LIKE"/>
    <property type="match status" value="1"/>
</dbReference>
<feature type="region of interest" description="Disordered" evidence="2">
    <location>
        <begin position="51"/>
        <end position="73"/>
    </location>
</feature>
<organism evidence="3 4">
    <name type="scientific">Porites evermanni</name>
    <dbReference type="NCBI Taxonomy" id="104178"/>
    <lineage>
        <taxon>Eukaryota</taxon>
        <taxon>Metazoa</taxon>
        <taxon>Cnidaria</taxon>
        <taxon>Anthozoa</taxon>
        <taxon>Hexacorallia</taxon>
        <taxon>Scleractinia</taxon>
        <taxon>Fungiina</taxon>
        <taxon>Poritidae</taxon>
        <taxon>Porites</taxon>
    </lineage>
</organism>
<proteinExistence type="predicted"/>
<name>A0ABN8LDP4_9CNID</name>
<evidence type="ECO:0000313" key="4">
    <source>
        <dbReference type="Proteomes" id="UP001159427"/>
    </source>
</evidence>
<feature type="compositionally biased region" description="Basic and acidic residues" evidence="2">
    <location>
        <begin position="183"/>
        <end position="193"/>
    </location>
</feature>
<reference evidence="3 4" key="1">
    <citation type="submission" date="2022-05" db="EMBL/GenBank/DDBJ databases">
        <authorList>
            <consortium name="Genoscope - CEA"/>
            <person name="William W."/>
        </authorList>
    </citation>
    <scope>NUCLEOTIDE SEQUENCE [LARGE SCALE GENOMIC DNA]</scope>
</reference>
<evidence type="ECO:0000256" key="2">
    <source>
        <dbReference type="SAM" id="MobiDB-lite"/>
    </source>
</evidence>
<evidence type="ECO:0000256" key="1">
    <source>
        <dbReference type="SAM" id="Coils"/>
    </source>
</evidence>